<dbReference type="AlphaFoldDB" id="A0A917IBM8"/>
<reference evidence="1" key="1">
    <citation type="journal article" date="2014" name="Int. J. Syst. Evol. Microbiol.">
        <title>Complete genome sequence of Corynebacterium casei LMG S-19264T (=DSM 44701T), isolated from a smear-ripened cheese.</title>
        <authorList>
            <consortium name="US DOE Joint Genome Institute (JGI-PGF)"/>
            <person name="Walter F."/>
            <person name="Albersmeier A."/>
            <person name="Kalinowski J."/>
            <person name="Ruckert C."/>
        </authorList>
    </citation>
    <scope>NUCLEOTIDE SEQUENCE</scope>
    <source>
        <strain evidence="1">CGMCC 1.12214</strain>
    </source>
</reference>
<reference evidence="1" key="2">
    <citation type="submission" date="2020-09" db="EMBL/GenBank/DDBJ databases">
        <authorList>
            <person name="Sun Q."/>
            <person name="Zhou Y."/>
        </authorList>
    </citation>
    <scope>NUCLEOTIDE SEQUENCE</scope>
    <source>
        <strain evidence="1">CGMCC 1.12214</strain>
    </source>
</reference>
<dbReference type="RefSeq" id="WP_188519902.1">
    <property type="nucleotide sequence ID" value="NZ_BMES01000003.1"/>
</dbReference>
<keyword evidence="2" id="KW-1185">Reference proteome</keyword>
<sequence length="344" mass="36380">MSERTDALARDGVLLARAASGFALPVIDVTHPRFAVPDDDASVGALRRAFMENERGHARAPRFLMRWIIASAARKSRFLQAVFNPGATFLDGITTYAMKLGEANLLPPFDGEVDRSFARSPHVTCLRLRMQQTAALIADAAARELSEMPGRPLHLVDIAGGPAMDAVNALIFLARSAPELLGPVRIVVLDPDESGPAFGAAALRELAQPGRSLHGLDVSMQRIAYDWAATAPLDDCVAAATASGAVIVASSEGGLFEYGSDEAIVRNLTSLHAAGRGARAVIGSVTSGDEHRRRMVAESSVKVIPRGLDGFAPLAARAGYAIARSRPAIVSDQVELVAVRSEGE</sequence>
<evidence type="ECO:0000313" key="1">
    <source>
        <dbReference type="EMBL" id="GGH31872.1"/>
    </source>
</evidence>
<name>A0A917IBM8_9HYPH</name>
<evidence type="ECO:0000313" key="2">
    <source>
        <dbReference type="Proteomes" id="UP000603912"/>
    </source>
</evidence>
<proteinExistence type="predicted"/>
<protein>
    <submittedName>
        <fullName evidence="1">Uncharacterized protein</fullName>
    </submittedName>
</protein>
<dbReference type="Proteomes" id="UP000603912">
    <property type="component" value="Unassembled WGS sequence"/>
</dbReference>
<dbReference type="EMBL" id="BMES01000003">
    <property type="protein sequence ID" value="GGH31872.1"/>
    <property type="molecule type" value="Genomic_DNA"/>
</dbReference>
<organism evidence="1 2">
    <name type="scientific">Alsobacter metallidurans</name>
    <dbReference type="NCBI Taxonomy" id="340221"/>
    <lineage>
        <taxon>Bacteria</taxon>
        <taxon>Pseudomonadati</taxon>
        <taxon>Pseudomonadota</taxon>
        <taxon>Alphaproteobacteria</taxon>
        <taxon>Hyphomicrobiales</taxon>
        <taxon>Alsobacteraceae</taxon>
        <taxon>Alsobacter</taxon>
    </lineage>
</organism>
<comment type="caution">
    <text evidence="1">The sequence shown here is derived from an EMBL/GenBank/DDBJ whole genome shotgun (WGS) entry which is preliminary data.</text>
</comment>
<gene>
    <name evidence="1" type="ORF">GCM10007036_43350</name>
</gene>
<accession>A0A917IBM8</accession>